<name>A0A8H3ZSY7_9PEZI</name>
<evidence type="ECO:0000256" key="5">
    <source>
        <dbReference type="ARBA" id="ARBA00023146"/>
    </source>
</evidence>
<dbReference type="PROSITE" id="PS50862">
    <property type="entry name" value="AA_TRNA_LIGASE_II"/>
    <property type="match status" value="1"/>
</dbReference>
<keyword evidence="4" id="KW-0648">Protein biosynthesis</keyword>
<protein>
    <submittedName>
        <fullName evidence="7">Asparaginyl-tRNA synthetase</fullName>
    </submittedName>
</protein>
<dbReference type="PANTHER" id="PTHR22594:SF34">
    <property type="entry name" value="ASPARAGINE--TRNA LIGASE, MITOCHONDRIAL-RELATED"/>
    <property type="match status" value="1"/>
</dbReference>
<proteinExistence type="predicted"/>
<feature type="domain" description="Aminoacyl-transfer RNA synthetases class-II family profile" evidence="6">
    <location>
        <begin position="151"/>
        <end position="385"/>
    </location>
</feature>
<dbReference type="PANTHER" id="PTHR22594">
    <property type="entry name" value="ASPARTYL/LYSYL-TRNA SYNTHETASE"/>
    <property type="match status" value="1"/>
</dbReference>
<dbReference type="SUPFAM" id="SSF55681">
    <property type="entry name" value="Class II aaRS and biotin synthetases"/>
    <property type="match status" value="1"/>
</dbReference>
<organism evidence="7 8">
    <name type="scientific">Colletotrichum asianum</name>
    <dbReference type="NCBI Taxonomy" id="702518"/>
    <lineage>
        <taxon>Eukaryota</taxon>
        <taxon>Fungi</taxon>
        <taxon>Dikarya</taxon>
        <taxon>Ascomycota</taxon>
        <taxon>Pezizomycotina</taxon>
        <taxon>Sordariomycetes</taxon>
        <taxon>Hypocreomycetidae</taxon>
        <taxon>Glomerellales</taxon>
        <taxon>Glomerellaceae</taxon>
        <taxon>Colletotrichum</taxon>
        <taxon>Colletotrichum gloeosporioides species complex</taxon>
    </lineage>
</organism>
<evidence type="ECO:0000313" key="8">
    <source>
        <dbReference type="Proteomes" id="UP000434172"/>
    </source>
</evidence>
<keyword evidence="8" id="KW-1185">Reference proteome</keyword>
<accession>A0A8H3ZSY7</accession>
<comment type="caution">
    <text evidence="7">The sequence shown here is derived from an EMBL/GenBank/DDBJ whole genome shotgun (WGS) entry which is preliminary data.</text>
</comment>
<reference evidence="7 8" key="1">
    <citation type="submission" date="2019-12" db="EMBL/GenBank/DDBJ databases">
        <title>A genome sequence resource for the geographically widespread anthracnose pathogen Colletotrichum asianum.</title>
        <authorList>
            <person name="Meng Y."/>
        </authorList>
    </citation>
    <scope>NUCLEOTIDE SEQUENCE [LARGE SCALE GENOMIC DNA]</scope>
    <source>
        <strain evidence="7 8">ICMP 18580</strain>
    </source>
</reference>
<dbReference type="InterPro" id="IPR004364">
    <property type="entry name" value="Aa-tRNA-synt_II"/>
</dbReference>
<keyword evidence="3" id="KW-0067">ATP-binding</keyword>
<dbReference type="OrthoDB" id="2262349at2759"/>
<keyword evidence="1" id="KW-0436">Ligase</keyword>
<dbReference type="GO" id="GO:0004812">
    <property type="term" value="F:aminoacyl-tRNA ligase activity"/>
    <property type="evidence" value="ECO:0007669"/>
    <property type="project" value="UniProtKB-KW"/>
</dbReference>
<evidence type="ECO:0000256" key="4">
    <source>
        <dbReference type="ARBA" id="ARBA00022917"/>
    </source>
</evidence>
<gene>
    <name evidence="7" type="ORF">GQ607_007742</name>
</gene>
<dbReference type="InterPro" id="IPR006195">
    <property type="entry name" value="aa-tRNA-synth_II"/>
</dbReference>
<keyword evidence="5 7" id="KW-0030">Aminoacyl-tRNA synthetase</keyword>
<dbReference type="AlphaFoldDB" id="A0A8H3ZSY7"/>
<evidence type="ECO:0000259" key="6">
    <source>
        <dbReference type="PROSITE" id="PS50862"/>
    </source>
</evidence>
<evidence type="ECO:0000256" key="1">
    <source>
        <dbReference type="ARBA" id="ARBA00022598"/>
    </source>
</evidence>
<dbReference type="InterPro" id="IPR045864">
    <property type="entry name" value="aa-tRNA-synth_II/BPL/LPL"/>
</dbReference>
<sequence>MASQIEIVRAGDLIQPLSKCVVNTIVEAVDDVPFKTQAKVPPQNPIPRIWHLEDRFAMAALKSEWYKSLFAIQSTLFHTSIDFFRAPELDYRYLLVPLTTGSISSPMGLGCDPQPVSVRLHGEDTYLADSQQFLLEYALRYDDVPGTYYVGTSCRGEDHDSTHLNQFCHVECELRGGLEEGMEVANKYIIHLTKTLLEKHSETIAAYAGSTHHMTDLLELAAKGGGCFPTLTLDEALALPEMREGEGIMWDYTVAGRPECGRSLTRPGEQALVKRFGGACWVVEMDHLGVPFYQAYADGARRGKARCGDFLLGLGEVIGCGNRHTTADEALAALNQHGVNPADYKWYIDMRQLKPLHTTGWGIGSERFLSWVLQHDDIRDIQLLPRLKGLTCAP</sequence>
<evidence type="ECO:0000313" key="7">
    <source>
        <dbReference type="EMBL" id="KAF0325121.1"/>
    </source>
</evidence>
<dbReference type="Gene3D" id="3.30.930.10">
    <property type="entry name" value="Bira Bifunctional Protein, Domain 2"/>
    <property type="match status" value="1"/>
</dbReference>
<dbReference type="Pfam" id="PF00152">
    <property type="entry name" value="tRNA-synt_2"/>
    <property type="match status" value="1"/>
</dbReference>
<dbReference type="Proteomes" id="UP000434172">
    <property type="component" value="Unassembled WGS sequence"/>
</dbReference>
<evidence type="ECO:0000256" key="2">
    <source>
        <dbReference type="ARBA" id="ARBA00022741"/>
    </source>
</evidence>
<dbReference type="EMBL" id="WOWK01000039">
    <property type="protein sequence ID" value="KAF0325121.1"/>
    <property type="molecule type" value="Genomic_DNA"/>
</dbReference>
<evidence type="ECO:0000256" key="3">
    <source>
        <dbReference type="ARBA" id="ARBA00022840"/>
    </source>
</evidence>
<dbReference type="GO" id="GO:0006421">
    <property type="term" value="P:asparaginyl-tRNA aminoacylation"/>
    <property type="evidence" value="ECO:0007669"/>
    <property type="project" value="TreeGrafter"/>
</dbReference>
<dbReference type="GO" id="GO:0005524">
    <property type="term" value="F:ATP binding"/>
    <property type="evidence" value="ECO:0007669"/>
    <property type="project" value="UniProtKB-KW"/>
</dbReference>
<keyword evidence="2" id="KW-0547">Nucleotide-binding</keyword>